<accession>A0A2S4L0S9</accession>
<name>A0A2S4L0S9_9HYPO</name>
<feature type="signal peptide" evidence="1">
    <location>
        <begin position="1"/>
        <end position="18"/>
    </location>
</feature>
<dbReference type="OrthoDB" id="7250310at2759"/>
<organism evidence="2 3">
    <name type="scientific">Tolypocladium paradoxum</name>
    <dbReference type="NCBI Taxonomy" id="94208"/>
    <lineage>
        <taxon>Eukaryota</taxon>
        <taxon>Fungi</taxon>
        <taxon>Dikarya</taxon>
        <taxon>Ascomycota</taxon>
        <taxon>Pezizomycotina</taxon>
        <taxon>Sordariomycetes</taxon>
        <taxon>Hypocreomycetidae</taxon>
        <taxon>Hypocreales</taxon>
        <taxon>Ophiocordycipitaceae</taxon>
        <taxon>Tolypocladium</taxon>
    </lineage>
</organism>
<evidence type="ECO:0000313" key="2">
    <source>
        <dbReference type="EMBL" id="POR36050.1"/>
    </source>
</evidence>
<sequence length="413" mass="45424">MRLLSVIGLLALLPSTLSEPDSPPDYIVRVCKQNGQVPQKVDGRWKCVGTLDICDPDQDQSTVHQDPKTGNWICCPKGQVLQKGSCVTPVPPPVPGTCEARLKDAGFEDMLRATLEQCFPCDQAALDEFVKYYMSVLNGGLNLVETINKNGCGKPTPSPGPSHDWWRCPKDKNSPCKWLPLENNKTPKTLLATGSGRTVLPNPNIPRPNYKYPFDTWVTAWPDDDLEIYVQGQNPHPQASGTSFLIPAGTLANDVYYRAPKGTQIQFYGACSADTPCIGEEVRTWTEGPHVTTSNRDGEIDVSGYDSDLVFTITDTWVTTEQYTVLADGKEVGKTHGRLTLGADKYNTNHIAKTTDVGATLPSAALLAIANDGFWGSFRIPRGTKKVTVRLSFEAVPYPFYVFAYRVDKLCKC</sequence>
<dbReference type="AlphaFoldDB" id="A0A2S4L0S9"/>
<dbReference type="Proteomes" id="UP000237481">
    <property type="component" value="Unassembled WGS sequence"/>
</dbReference>
<evidence type="ECO:0000313" key="3">
    <source>
        <dbReference type="Proteomes" id="UP000237481"/>
    </source>
</evidence>
<protein>
    <submittedName>
        <fullName evidence="2">Uncharacterized protein</fullName>
    </submittedName>
</protein>
<feature type="chain" id="PRO_5015621143" evidence="1">
    <location>
        <begin position="19"/>
        <end position="413"/>
    </location>
</feature>
<comment type="caution">
    <text evidence="2">The sequence shown here is derived from an EMBL/GenBank/DDBJ whole genome shotgun (WGS) entry which is preliminary data.</text>
</comment>
<proteinExistence type="predicted"/>
<keyword evidence="3" id="KW-1185">Reference proteome</keyword>
<evidence type="ECO:0000256" key="1">
    <source>
        <dbReference type="SAM" id="SignalP"/>
    </source>
</evidence>
<gene>
    <name evidence="2" type="ORF">TPAR_03752</name>
</gene>
<keyword evidence="1" id="KW-0732">Signal</keyword>
<reference evidence="2 3" key="1">
    <citation type="submission" date="2018-01" db="EMBL/GenBank/DDBJ databases">
        <title>Harnessing the power of phylogenomics to disentangle the directionality and signatures of interkingdom host jumping in the parasitic fungal genus Tolypocladium.</title>
        <authorList>
            <person name="Quandt C.A."/>
            <person name="Patterson W."/>
            <person name="Spatafora J.W."/>
        </authorList>
    </citation>
    <scope>NUCLEOTIDE SEQUENCE [LARGE SCALE GENOMIC DNA]</scope>
    <source>
        <strain evidence="2 3">NRBC 100945</strain>
    </source>
</reference>
<dbReference type="EMBL" id="PKSG01000368">
    <property type="protein sequence ID" value="POR36050.1"/>
    <property type="molecule type" value="Genomic_DNA"/>
</dbReference>